<gene>
    <name evidence="5" type="ORF">BTMF_LOCUS5100</name>
</gene>
<dbReference type="InterPro" id="IPR036600">
    <property type="entry name" value="PAH_sf"/>
</dbReference>
<dbReference type="Gene3D" id="1.20.1160.11">
    <property type="entry name" value="Paired amphipathic helix"/>
    <property type="match status" value="1"/>
</dbReference>
<reference evidence="7" key="1">
    <citation type="submission" date="2017-02" db="UniProtKB">
        <authorList>
            <consortium name="WormBaseParasite"/>
        </authorList>
    </citation>
    <scope>IDENTIFICATION</scope>
</reference>
<evidence type="ECO:0000256" key="3">
    <source>
        <dbReference type="PROSITE-ProRule" id="PRU00810"/>
    </source>
</evidence>
<proteinExistence type="predicted"/>
<dbReference type="WBParaSite" id="BTMF_0000583501-mRNA-1">
    <property type="protein sequence ID" value="BTMF_0000583501-mRNA-1"/>
    <property type="gene ID" value="BTMF_0000583501"/>
</dbReference>
<dbReference type="EMBL" id="UZAG01005328">
    <property type="protein sequence ID" value="VDO17681.1"/>
    <property type="molecule type" value="Genomic_DNA"/>
</dbReference>
<dbReference type="InterPro" id="IPR003822">
    <property type="entry name" value="PAH"/>
</dbReference>
<dbReference type="GO" id="GO:0006355">
    <property type="term" value="P:regulation of DNA-templated transcription"/>
    <property type="evidence" value="ECO:0007669"/>
    <property type="project" value="InterPro"/>
</dbReference>
<name>A0A0R3QHH0_9BILA</name>
<dbReference type="STRING" id="42155.A0A0R3QHH0"/>
<dbReference type="AlphaFoldDB" id="A0A0R3QHH0"/>
<comment type="subcellular location">
    <subcellularLocation>
        <location evidence="1 3">Nucleus</location>
    </subcellularLocation>
</comment>
<evidence type="ECO:0000313" key="5">
    <source>
        <dbReference type="EMBL" id="VDO17681.1"/>
    </source>
</evidence>
<protein>
    <submittedName>
        <fullName evidence="5 7">Uncharacterized protein</fullName>
    </submittedName>
</protein>
<feature type="compositionally biased region" description="Low complexity" evidence="4">
    <location>
        <begin position="7"/>
        <end position="17"/>
    </location>
</feature>
<evidence type="ECO:0000313" key="7">
    <source>
        <dbReference type="WBParaSite" id="BTMF_0000583501-mRNA-1"/>
    </source>
</evidence>
<dbReference type="SUPFAM" id="SSF47762">
    <property type="entry name" value="PAH2 domain"/>
    <property type="match status" value="1"/>
</dbReference>
<feature type="region of interest" description="Disordered" evidence="4">
    <location>
        <begin position="1"/>
        <end position="32"/>
    </location>
</feature>
<accession>A0A0R3QHH0</accession>
<keyword evidence="2 3" id="KW-0539">Nucleus</keyword>
<dbReference type="PROSITE" id="PS51477">
    <property type="entry name" value="PAH"/>
    <property type="match status" value="1"/>
</dbReference>
<organism evidence="7">
    <name type="scientific">Brugia timori</name>
    <dbReference type="NCBI Taxonomy" id="42155"/>
    <lineage>
        <taxon>Eukaryota</taxon>
        <taxon>Metazoa</taxon>
        <taxon>Ecdysozoa</taxon>
        <taxon>Nematoda</taxon>
        <taxon>Chromadorea</taxon>
        <taxon>Rhabditida</taxon>
        <taxon>Spirurina</taxon>
        <taxon>Spiruromorpha</taxon>
        <taxon>Filarioidea</taxon>
        <taxon>Onchocercidae</taxon>
        <taxon>Brugia</taxon>
    </lineage>
</organism>
<dbReference type="GO" id="GO:0005634">
    <property type="term" value="C:nucleus"/>
    <property type="evidence" value="ECO:0007669"/>
    <property type="project" value="UniProtKB-SubCell"/>
</dbReference>
<keyword evidence="6" id="KW-1185">Reference proteome</keyword>
<reference evidence="5 6" key="2">
    <citation type="submission" date="2018-11" db="EMBL/GenBank/DDBJ databases">
        <authorList>
            <consortium name="Pathogen Informatics"/>
        </authorList>
    </citation>
    <scope>NUCLEOTIDE SEQUENCE [LARGE SCALE GENOMIC DNA]</scope>
</reference>
<evidence type="ECO:0000313" key="6">
    <source>
        <dbReference type="Proteomes" id="UP000280834"/>
    </source>
</evidence>
<evidence type="ECO:0000256" key="2">
    <source>
        <dbReference type="ARBA" id="ARBA00023242"/>
    </source>
</evidence>
<dbReference type="Proteomes" id="UP000280834">
    <property type="component" value="Unassembled WGS sequence"/>
</dbReference>
<evidence type="ECO:0000256" key="4">
    <source>
        <dbReference type="SAM" id="MobiDB-lite"/>
    </source>
</evidence>
<evidence type="ECO:0000256" key="1">
    <source>
        <dbReference type="ARBA" id="ARBA00004123"/>
    </source>
</evidence>
<sequence>MFEFNHSESSTSELSETAQNSEVTKASLPVEPVADITGDPLLAASEASASVPELEPVMTGQQENELTPVATDPQCSEIRSTTFLSNRVTTATYQDAIMYRNKVMARFEDRPEIYHKFLEILQRLHRLTQVKFTFCLVDSTEGGVIQGYKRALEAVEMLFENDTDLVQEFKQQFQPSCSGNSCASSSTLRDT</sequence>